<accession>A0A5D4XEK0</accession>
<dbReference type="OrthoDB" id="5621075at2"/>
<name>A0A5D4XEK0_9GAMM</name>
<dbReference type="Pfam" id="PF05137">
    <property type="entry name" value="PilN"/>
    <property type="match status" value="1"/>
</dbReference>
<dbReference type="PANTHER" id="PTHR40278:SF1">
    <property type="entry name" value="DNA UTILIZATION PROTEIN HOFN"/>
    <property type="match status" value="1"/>
</dbReference>
<dbReference type="AlphaFoldDB" id="A0A5D4XEK0"/>
<gene>
    <name evidence="1" type="ORF">FZO89_17140</name>
</gene>
<protein>
    <submittedName>
        <fullName evidence="1">General secretion pathway protein GspL</fullName>
    </submittedName>
</protein>
<dbReference type="InterPro" id="IPR043129">
    <property type="entry name" value="ATPase_NBD"/>
</dbReference>
<dbReference type="InterPro" id="IPR052534">
    <property type="entry name" value="Extracell_DNA_Util/SecSys_Comp"/>
</dbReference>
<keyword evidence="2" id="KW-1185">Reference proteome</keyword>
<reference evidence="1 2" key="1">
    <citation type="submission" date="2019-08" db="EMBL/GenBank/DDBJ databases">
        <title>Luteimonas viscosus sp. nov., isolated from soil of a sunflower field.</title>
        <authorList>
            <person name="Jianli Z."/>
            <person name="Ying Z."/>
        </authorList>
    </citation>
    <scope>NUCLEOTIDE SEQUENCE [LARGE SCALE GENOMIC DNA]</scope>
    <source>
        <strain evidence="1 2">XBU10</strain>
    </source>
</reference>
<evidence type="ECO:0000313" key="1">
    <source>
        <dbReference type="EMBL" id="TYT22977.1"/>
    </source>
</evidence>
<dbReference type="InterPro" id="IPR007813">
    <property type="entry name" value="PilN"/>
</dbReference>
<dbReference type="Gene3D" id="3.30.420.380">
    <property type="match status" value="1"/>
</dbReference>
<dbReference type="Proteomes" id="UP000324973">
    <property type="component" value="Unassembled WGS sequence"/>
</dbReference>
<comment type="caution">
    <text evidence="1">The sequence shown here is derived from an EMBL/GenBank/DDBJ whole genome shotgun (WGS) entry which is preliminary data.</text>
</comment>
<dbReference type="EMBL" id="VTFT01000003">
    <property type="protein sequence ID" value="TYT22977.1"/>
    <property type="molecule type" value="Genomic_DNA"/>
</dbReference>
<dbReference type="RefSeq" id="WP_149104680.1">
    <property type="nucleotide sequence ID" value="NZ_VTFT01000003.1"/>
</dbReference>
<dbReference type="SUPFAM" id="SSF53067">
    <property type="entry name" value="Actin-like ATPase domain"/>
    <property type="match status" value="1"/>
</dbReference>
<proteinExistence type="predicted"/>
<evidence type="ECO:0000313" key="2">
    <source>
        <dbReference type="Proteomes" id="UP000324973"/>
    </source>
</evidence>
<dbReference type="PANTHER" id="PTHR40278">
    <property type="entry name" value="DNA UTILIZATION PROTEIN HOFN"/>
    <property type="match status" value="1"/>
</dbReference>
<organism evidence="1 2">
    <name type="scientific">Luteimonas viscosa</name>
    <dbReference type="NCBI Taxonomy" id="1132694"/>
    <lineage>
        <taxon>Bacteria</taxon>
        <taxon>Pseudomonadati</taxon>
        <taxon>Pseudomonadota</taxon>
        <taxon>Gammaproteobacteria</taxon>
        <taxon>Lysobacterales</taxon>
        <taxon>Lysobacteraceae</taxon>
        <taxon>Luteimonas</taxon>
    </lineage>
</organism>
<sequence length="400" mass="43010">MMAVVEQSGTASSGLRGGFRRVEGSLRPRLRDFRAWWTRSLASWLPARLRDLFGLSPQRLLLRRSGSGLELSLWRGEGVRLLADVPMPEPASGEGDPLAALLSPRMAEVPRWLVLPASAVLRRRLTLPAAAGERLREVLGFEIDRQTPFTTAEVSYDARVLGHRGDDQLEAELVVVPKARLDAALEGLGPLAPTLVGVDAADATGEPLGVNLMGGAQRRRRDDPWRRRNAVMLLVAAAALSAGMWQMLANREAAAEVFAQQVDEAVRQARAASLQKRQLVDLVEGGAFLQATRAGRPTMVEVMDELARRLPDGTYLEKLSVEGDRVLLIGLSNEASALVGRLQGSPLWTSPALAGALQPDPRTRMDRFTLTATLTTASTAVTDARGGTATAEAADAAGAR</sequence>